<sequence>MNIDPNAREQARLQWNTTPCGRVEGDDHTLEYFLDIERERYAQQTWMHGIVPFGEYCGKNVLEVGCGHGTDLAQFGGHGAECFAIDITERHLELTRRNFALRGLRVDARECDATAICFANSTFDCVYSFGVVHHIPEPAQVLDEVHRVLKPGGAFFIGVYNKWSIFHVFSKLLAQGILRRDLFRIGYKGLLATIECGADGVNIKPYVKLYSTRELLAMLGRAGFSVVRHGTVQLEPGHFSRLAGVAARHWDVFKKCEQRFGWYVWALAQKQGAV</sequence>
<dbReference type="EMBL" id="JACRDE010000044">
    <property type="protein sequence ID" value="MBI5248141.1"/>
    <property type="molecule type" value="Genomic_DNA"/>
</dbReference>
<proteinExistence type="predicted"/>
<protein>
    <submittedName>
        <fullName evidence="3">Methyltransferase domain-containing protein</fullName>
    </submittedName>
</protein>
<dbReference type="Pfam" id="PF08241">
    <property type="entry name" value="Methyltransf_11"/>
    <property type="match status" value="1"/>
</dbReference>
<dbReference type="GO" id="GO:0008757">
    <property type="term" value="F:S-adenosylmethionine-dependent methyltransferase activity"/>
    <property type="evidence" value="ECO:0007669"/>
    <property type="project" value="InterPro"/>
</dbReference>
<dbReference type="InterPro" id="IPR050447">
    <property type="entry name" value="Erg6_SMT_methyltransf"/>
</dbReference>
<dbReference type="InterPro" id="IPR029063">
    <property type="entry name" value="SAM-dependent_MTases_sf"/>
</dbReference>
<name>A0A9D6V160_9BACT</name>
<evidence type="ECO:0000313" key="3">
    <source>
        <dbReference type="EMBL" id="MBI5248141.1"/>
    </source>
</evidence>
<feature type="domain" description="Methyltransferase type 11" evidence="2">
    <location>
        <begin position="62"/>
        <end position="157"/>
    </location>
</feature>
<dbReference type="PANTHER" id="PTHR44068">
    <property type="entry name" value="ZGC:194242"/>
    <property type="match status" value="1"/>
</dbReference>
<dbReference type="GO" id="GO:0032259">
    <property type="term" value="P:methylation"/>
    <property type="evidence" value="ECO:0007669"/>
    <property type="project" value="UniProtKB-KW"/>
</dbReference>
<dbReference type="PANTHER" id="PTHR44068:SF11">
    <property type="entry name" value="GERANYL DIPHOSPHATE 2-C-METHYLTRANSFERASE"/>
    <property type="match status" value="1"/>
</dbReference>
<accession>A0A9D6V160</accession>
<evidence type="ECO:0000313" key="4">
    <source>
        <dbReference type="Proteomes" id="UP000807825"/>
    </source>
</evidence>
<gene>
    <name evidence="3" type="ORF">HY912_01490</name>
</gene>
<evidence type="ECO:0000256" key="1">
    <source>
        <dbReference type="ARBA" id="ARBA00022679"/>
    </source>
</evidence>
<keyword evidence="3" id="KW-0489">Methyltransferase</keyword>
<dbReference type="SUPFAM" id="SSF53335">
    <property type="entry name" value="S-adenosyl-L-methionine-dependent methyltransferases"/>
    <property type="match status" value="1"/>
</dbReference>
<evidence type="ECO:0000259" key="2">
    <source>
        <dbReference type="Pfam" id="PF08241"/>
    </source>
</evidence>
<keyword evidence="1" id="KW-0808">Transferase</keyword>
<dbReference type="InterPro" id="IPR013216">
    <property type="entry name" value="Methyltransf_11"/>
</dbReference>
<reference evidence="3" key="1">
    <citation type="submission" date="2020-07" db="EMBL/GenBank/DDBJ databases">
        <title>Huge and variable diversity of episymbiotic CPR bacteria and DPANN archaea in groundwater ecosystems.</title>
        <authorList>
            <person name="He C.Y."/>
            <person name="Keren R."/>
            <person name="Whittaker M."/>
            <person name="Farag I.F."/>
            <person name="Doudna J."/>
            <person name="Cate J.H.D."/>
            <person name="Banfield J.F."/>
        </authorList>
    </citation>
    <scope>NUCLEOTIDE SEQUENCE</scope>
    <source>
        <strain evidence="3">NC_groundwater_1664_Pr3_B-0.1um_52_9</strain>
    </source>
</reference>
<dbReference type="Gene3D" id="3.40.50.150">
    <property type="entry name" value="Vaccinia Virus protein VP39"/>
    <property type="match status" value="1"/>
</dbReference>
<dbReference type="Proteomes" id="UP000807825">
    <property type="component" value="Unassembled WGS sequence"/>
</dbReference>
<dbReference type="CDD" id="cd02440">
    <property type="entry name" value="AdoMet_MTases"/>
    <property type="match status" value="1"/>
</dbReference>
<dbReference type="AlphaFoldDB" id="A0A9D6V160"/>
<comment type="caution">
    <text evidence="3">The sequence shown here is derived from an EMBL/GenBank/DDBJ whole genome shotgun (WGS) entry which is preliminary data.</text>
</comment>
<organism evidence="3 4">
    <name type="scientific">Desulfomonile tiedjei</name>
    <dbReference type="NCBI Taxonomy" id="2358"/>
    <lineage>
        <taxon>Bacteria</taxon>
        <taxon>Pseudomonadati</taxon>
        <taxon>Thermodesulfobacteriota</taxon>
        <taxon>Desulfomonilia</taxon>
        <taxon>Desulfomonilales</taxon>
        <taxon>Desulfomonilaceae</taxon>
        <taxon>Desulfomonile</taxon>
    </lineage>
</organism>